<keyword evidence="3" id="KW-1185">Reference proteome</keyword>
<keyword evidence="1" id="KW-0472">Membrane</keyword>
<sequence length="105" mass="10736">MTTTPDGDDGAALPANLRFLKGLVTVLTAVMILGVLTIVALLVIRLNADPVPVLVSPGDFALPAGVGAVGISVIDGRTVIVGDDGRVRVYDSESRALLQDIEIGG</sequence>
<organism evidence="2 3">
    <name type="scientific">Roseicyclus persicicus</name>
    <dbReference type="NCBI Taxonomy" id="2650661"/>
    <lineage>
        <taxon>Bacteria</taxon>
        <taxon>Pseudomonadati</taxon>
        <taxon>Pseudomonadota</taxon>
        <taxon>Alphaproteobacteria</taxon>
        <taxon>Rhodobacterales</taxon>
        <taxon>Roseobacteraceae</taxon>
        <taxon>Roseicyclus</taxon>
    </lineage>
</organism>
<keyword evidence="1" id="KW-0812">Transmembrane</keyword>
<dbReference type="InterPro" id="IPR045519">
    <property type="entry name" value="DUF6476"/>
</dbReference>
<evidence type="ECO:0000313" key="3">
    <source>
        <dbReference type="Proteomes" id="UP000526408"/>
    </source>
</evidence>
<gene>
    <name evidence="2" type="ORF">HCU73_02455</name>
</gene>
<protein>
    <submittedName>
        <fullName evidence="2">Uncharacterized protein</fullName>
    </submittedName>
</protein>
<evidence type="ECO:0000313" key="2">
    <source>
        <dbReference type="EMBL" id="NKX43437.1"/>
    </source>
</evidence>
<feature type="transmembrane region" description="Helical" evidence="1">
    <location>
        <begin position="23"/>
        <end position="44"/>
    </location>
</feature>
<dbReference type="EMBL" id="JAAZQQ010000001">
    <property type="protein sequence ID" value="NKX43437.1"/>
    <property type="molecule type" value="Genomic_DNA"/>
</dbReference>
<proteinExistence type="predicted"/>
<evidence type="ECO:0000256" key="1">
    <source>
        <dbReference type="SAM" id="Phobius"/>
    </source>
</evidence>
<dbReference type="RefSeq" id="WP_168621806.1">
    <property type="nucleotide sequence ID" value="NZ_JAAZQQ010000001.1"/>
</dbReference>
<name>A0A7X6JVK4_9RHOB</name>
<reference evidence="2 3" key="1">
    <citation type="submission" date="2020-04" db="EMBL/GenBank/DDBJ databases">
        <authorList>
            <person name="Yoon J."/>
        </authorList>
    </citation>
    <scope>NUCLEOTIDE SEQUENCE [LARGE SCALE GENOMIC DNA]</scope>
    <source>
        <strain evidence="2 3">KMU-115</strain>
    </source>
</reference>
<keyword evidence="1" id="KW-1133">Transmembrane helix</keyword>
<comment type="caution">
    <text evidence="2">The sequence shown here is derived from an EMBL/GenBank/DDBJ whole genome shotgun (WGS) entry which is preliminary data.</text>
</comment>
<accession>A0A7X6JVK4</accession>
<dbReference type="Pfam" id="PF20082">
    <property type="entry name" value="DUF6476"/>
    <property type="match status" value="1"/>
</dbReference>
<dbReference type="AlphaFoldDB" id="A0A7X6JVK4"/>
<dbReference type="Proteomes" id="UP000526408">
    <property type="component" value="Unassembled WGS sequence"/>
</dbReference>